<name>A0A0E3V7L6_9BACT</name>
<keyword evidence="1" id="KW-1133">Transmembrane helix</keyword>
<organism evidence="2 3">
    <name type="scientific">Spirosoma radiotolerans</name>
    <dbReference type="NCBI Taxonomy" id="1379870"/>
    <lineage>
        <taxon>Bacteria</taxon>
        <taxon>Pseudomonadati</taxon>
        <taxon>Bacteroidota</taxon>
        <taxon>Cytophagia</taxon>
        <taxon>Cytophagales</taxon>
        <taxon>Cytophagaceae</taxon>
        <taxon>Spirosoma</taxon>
    </lineage>
</organism>
<dbReference type="HOGENOM" id="CLU_1894879_0_0_10"/>
<protein>
    <submittedName>
        <fullName evidence="2">Uncharacterized protein</fullName>
    </submittedName>
</protein>
<dbReference type="RefSeq" id="WP_046574031.1">
    <property type="nucleotide sequence ID" value="NZ_CP010429.1"/>
</dbReference>
<dbReference type="PATRIC" id="fig|1379870.5.peg.2627"/>
<keyword evidence="3" id="KW-1185">Reference proteome</keyword>
<evidence type="ECO:0000313" key="3">
    <source>
        <dbReference type="Proteomes" id="UP000033054"/>
    </source>
</evidence>
<dbReference type="EMBL" id="CP010429">
    <property type="protein sequence ID" value="AKD55536.1"/>
    <property type="molecule type" value="Genomic_DNA"/>
</dbReference>
<gene>
    <name evidence="2" type="ORF">SD10_12105</name>
</gene>
<evidence type="ECO:0000313" key="2">
    <source>
        <dbReference type="EMBL" id="AKD55536.1"/>
    </source>
</evidence>
<keyword evidence="1" id="KW-0812">Transmembrane</keyword>
<dbReference type="AlphaFoldDB" id="A0A0E3V7L6"/>
<sequence>MNKRQYNFLLYRILCFLMAFHVINISLDTPDRLASTGRATAYHKDLSVNKIESIGEFILETCLEITNAIPEHDDPDDDSEFAELEKDYVFVHLFIFTPLMPSIHYLTTDSLPFPTVFLPAPVSEIIAPPPQVYA</sequence>
<keyword evidence="1" id="KW-0472">Membrane</keyword>
<dbReference type="Proteomes" id="UP000033054">
    <property type="component" value="Chromosome"/>
</dbReference>
<dbReference type="STRING" id="1379870.SD10_12105"/>
<feature type="transmembrane region" description="Helical" evidence="1">
    <location>
        <begin position="9"/>
        <end position="27"/>
    </location>
</feature>
<reference evidence="2 3" key="1">
    <citation type="journal article" date="2014" name="Curr. Microbiol.">
        <title>Spirosoma radiotolerans sp. nov., a gamma-radiation-resistant bacterium isolated from gamma ray-irradiated soil.</title>
        <authorList>
            <person name="Lee J.J."/>
            <person name="Srinivasan S."/>
            <person name="Lim S."/>
            <person name="Joe M."/>
            <person name="Im S."/>
            <person name="Bae S.I."/>
            <person name="Park K.R."/>
            <person name="Han J.H."/>
            <person name="Park S.H."/>
            <person name="Joo B.M."/>
            <person name="Park S.J."/>
            <person name="Kim M.K."/>
        </authorList>
    </citation>
    <scope>NUCLEOTIDE SEQUENCE [LARGE SCALE GENOMIC DNA]</scope>
    <source>
        <strain evidence="2 3">DG5A</strain>
    </source>
</reference>
<proteinExistence type="predicted"/>
<dbReference type="KEGG" id="srd:SD10_12105"/>
<dbReference type="OrthoDB" id="827641at2"/>
<accession>A0A0E3V7L6</accession>
<evidence type="ECO:0000256" key="1">
    <source>
        <dbReference type="SAM" id="Phobius"/>
    </source>
</evidence>